<dbReference type="PROSITE" id="PS00678">
    <property type="entry name" value="WD_REPEATS_1"/>
    <property type="match status" value="1"/>
</dbReference>
<dbReference type="PROSITE" id="PS50082">
    <property type="entry name" value="WD_REPEATS_2"/>
    <property type="match status" value="1"/>
</dbReference>
<dbReference type="GO" id="GO:0034388">
    <property type="term" value="C:Pwp2p-containing subcomplex of 90S preribosome"/>
    <property type="evidence" value="ECO:0007669"/>
    <property type="project" value="TreeGrafter"/>
</dbReference>
<keyword evidence="6" id="KW-0539">Nucleus</keyword>
<dbReference type="PROSITE" id="PS50294">
    <property type="entry name" value="WD_REPEATS_REGION"/>
    <property type="match status" value="1"/>
</dbReference>
<gene>
    <name evidence="11" type="ORF">ISN45_Aa06g013500</name>
</gene>
<proteinExistence type="inferred from homology"/>
<evidence type="ECO:0000256" key="7">
    <source>
        <dbReference type="ARBA" id="ARBA00025767"/>
    </source>
</evidence>
<keyword evidence="2" id="KW-0698">rRNA processing</keyword>
<dbReference type="Proteomes" id="UP000694240">
    <property type="component" value="Chromosome 11"/>
</dbReference>
<feature type="repeat" description="WD" evidence="9">
    <location>
        <begin position="371"/>
        <end position="412"/>
    </location>
</feature>
<protein>
    <recommendedName>
        <fullName evidence="8">U3 small nucleolar RNA-associated protein 18 homolog</fullName>
    </recommendedName>
</protein>
<evidence type="ECO:0000256" key="4">
    <source>
        <dbReference type="ARBA" id="ARBA00022574"/>
    </source>
</evidence>
<feature type="compositionally biased region" description="Basic and acidic residues" evidence="10">
    <location>
        <begin position="45"/>
        <end position="58"/>
    </location>
</feature>
<evidence type="ECO:0000256" key="3">
    <source>
        <dbReference type="ARBA" id="ARBA00022553"/>
    </source>
</evidence>
<name>A0A8T1YVU1_9BRAS</name>
<dbReference type="InterPro" id="IPR019775">
    <property type="entry name" value="WD40_repeat_CS"/>
</dbReference>
<evidence type="ECO:0000256" key="1">
    <source>
        <dbReference type="ARBA" id="ARBA00004604"/>
    </source>
</evidence>
<evidence type="ECO:0000256" key="9">
    <source>
        <dbReference type="PROSITE-ProRule" id="PRU00221"/>
    </source>
</evidence>
<dbReference type="SMART" id="SM00320">
    <property type="entry name" value="WD40"/>
    <property type="match status" value="6"/>
</dbReference>
<evidence type="ECO:0000256" key="10">
    <source>
        <dbReference type="SAM" id="MobiDB-lite"/>
    </source>
</evidence>
<dbReference type="GO" id="GO:0032040">
    <property type="term" value="C:small-subunit processome"/>
    <property type="evidence" value="ECO:0007669"/>
    <property type="project" value="TreeGrafter"/>
</dbReference>
<dbReference type="FunFam" id="2.130.10.10:FF:000121">
    <property type="entry name" value="U3 small nucleolar RNA-associated protein 18 homolog"/>
    <property type="match status" value="1"/>
</dbReference>
<comment type="similarity">
    <text evidence="7">Belongs to the WD repeat UTP18 family.</text>
</comment>
<evidence type="ECO:0000313" key="12">
    <source>
        <dbReference type="Proteomes" id="UP000694240"/>
    </source>
</evidence>
<evidence type="ECO:0000256" key="8">
    <source>
        <dbReference type="ARBA" id="ARBA00074442"/>
    </source>
</evidence>
<dbReference type="PANTHER" id="PTHR18359">
    <property type="entry name" value="WD-REPEAT PROTEIN-RELATED"/>
    <property type="match status" value="1"/>
</dbReference>
<keyword evidence="4 9" id="KW-0853">WD repeat</keyword>
<keyword evidence="12" id="KW-1185">Reference proteome</keyword>
<keyword evidence="5" id="KW-0677">Repeat</keyword>
<dbReference type="AlphaFoldDB" id="A0A8T1YVU1"/>
<dbReference type="InterPro" id="IPR045161">
    <property type="entry name" value="Utp18"/>
</dbReference>
<comment type="caution">
    <text evidence="11">The sequence shown here is derived from an EMBL/GenBank/DDBJ whole genome shotgun (WGS) entry which is preliminary data.</text>
</comment>
<dbReference type="Pfam" id="PF00400">
    <property type="entry name" value="WD40"/>
    <property type="match status" value="2"/>
</dbReference>
<dbReference type="EMBL" id="JAEFBK010000011">
    <property type="protein sequence ID" value="KAG7550580.1"/>
    <property type="molecule type" value="Genomic_DNA"/>
</dbReference>
<dbReference type="GO" id="GO:0006364">
    <property type="term" value="P:rRNA processing"/>
    <property type="evidence" value="ECO:0007669"/>
    <property type="project" value="UniProtKB-KW"/>
</dbReference>
<comment type="subcellular location">
    <subcellularLocation>
        <location evidence="1">Nucleus</location>
        <location evidence="1">Nucleolus</location>
    </subcellularLocation>
</comment>
<evidence type="ECO:0000256" key="5">
    <source>
        <dbReference type="ARBA" id="ARBA00022737"/>
    </source>
</evidence>
<dbReference type="InterPro" id="IPR001680">
    <property type="entry name" value="WD40_rpt"/>
</dbReference>
<feature type="compositionally biased region" description="Acidic residues" evidence="10">
    <location>
        <begin position="26"/>
        <end position="35"/>
    </location>
</feature>
<evidence type="ECO:0000256" key="2">
    <source>
        <dbReference type="ARBA" id="ARBA00022552"/>
    </source>
</evidence>
<sequence>MSLSQNAPTSKAKKREELKKQYKDVEDGEEIGSDDDLTRGKRRKTDKEKEKEKLEESEVVEMKKLENLIFGSLYSPATFGKEEEEEDGSALFHVDRSAVRQIPDYEDDADEELSGEENGQVVGIRKGEAAWEDEEEKQINVDIASVNRLRKLRKEENEGLISGSEYIARLRAHHAKLNPGTDWARPDSQMIDGESLDDDDTQVGGVDDILRTNEDLVVKSRGNKLCAGRLEYSKLVDANAADPSNWPINSVHFHQNAQLLLTAGLDRRLRFFQIDGKRNTKIQSIFLEDCPIHKAAFLPNGSQVIVSGRRKFFYSFDLEKAQFDKIGPLVGREEESLEQFEVSQDSNTIAFIGNEGYILLVSTKTKELIGTLKMNGSVRSLAFSDNGKHLLSSGGDGQVYVWDLRTMKCLYKGVDEGSTCGTSLCSSLNGALFASGTDRGIVNIYKKSEFVGGKRKPIKTVDNLTSKIDFMKFNHDAQILAIVSTKNKNSVKLVHVPSLTVFSNWPPPNSTPPNSTMHYPRCLDFSPRSGFMAMGNAAGKVLLYKLHHYQNA</sequence>
<evidence type="ECO:0000256" key="6">
    <source>
        <dbReference type="ARBA" id="ARBA00023242"/>
    </source>
</evidence>
<reference evidence="11 12" key="1">
    <citation type="submission" date="2020-12" db="EMBL/GenBank/DDBJ databases">
        <title>Concerted genomic and epigenomic changes stabilize Arabidopsis allopolyploids.</title>
        <authorList>
            <person name="Chen Z."/>
        </authorList>
    </citation>
    <scope>NUCLEOTIDE SEQUENCE [LARGE SCALE GENOMIC DNA]</scope>
    <source>
        <strain evidence="11">Allo738</strain>
        <tissue evidence="11">Leaf</tissue>
    </source>
</reference>
<feature type="compositionally biased region" description="Basic and acidic residues" evidence="10">
    <location>
        <begin position="14"/>
        <end position="25"/>
    </location>
</feature>
<accession>A0A8T1YVU1</accession>
<organism evidence="11 12">
    <name type="scientific">Arabidopsis thaliana x Arabidopsis arenosa</name>
    <dbReference type="NCBI Taxonomy" id="1240361"/>
    <lineage>
        <taxon>Eukaryota</taxon>
        <taxon>Viridiplantae</taxon>
        <taxon>Streptophyta</taxon>
        <taxon>Embryophyta</taxon>
        <taxon>Tracheophyta</taxon>
        <taxon>Spermatophyta</taxon>
        <taxon>Magnoliopsida</taxon>
        <taxon>eudicotyledons</taxon>
        <taxon>Gunneridae</taxon>
        <taxon>Pentapetalae</taxon>
        <taxon>rosids</taxon>
        <taxon>malvids</taxon>
        <taxon>Brassicales</taxon>
        <taxon>Brassicaceae</taxon>
        <taxon>Camelineae</taxon>
        <taxon>Arabidopsis</taxon>
    </lineage>
</organism>
<feature type="region of interest" description="Disordered" evidence="10">
    <location>
        <begin position="1"/>
        <end position="58"/>
    </location>
</feature>
<dbReference type="PANTHER" id="PTHR18359:SF0">
    <property type="entry name" value="U3 SMALL NUCLEOLAR RNA-ASSOCIATED PROTEIN 18 HOMOLOG"/>
    <property type="match status" value="1"/>
</dbReference>
<evidence type="ECO:0000313" key="11">
    <source>
        <dbReference type="EMBL" id="KAG7550580.1"/>
    </source>
</evidence>
<keyword evidence="3" id="KW-0597">Phosphoprotein</keyword>